<reference evidence="1 2" key="1">
    <citation type="submission" date="2015-08" db="EMBL/GenBank/DDBJ databases">
        <title>Ancestral chromatin configuration constrains chromatin evolution on differentiating sex chromosomes in Drosophila.</title>
        <authorList>
            <person name="Zhou Q."/>
            <person name="Bachtrog D."/>
        </authorList>
    </citation>
    <scope>NUCLEOTIDE SEQUENCE [LARGE SCALE GENOMIC DNA]</scope>
    <source>
        <tissue evidence="1">Whole larvae</tissue>
    </source>
</reference>
<protein>
    <submittedName>
        <fullName evidence="1">CG30356</fullName>
    </submittedName>
</protein>
<dbReference type="InterPro" id="IPR036910">
    <property type="entry name" value="HMG_box_dom_sf"/>
</dbReference>
<dbReference type="SMR" id="A0A0M5J2W4"/>
<name>A0A0M5J2W4_DROBS</name>
<evidence type="ECO:0000313" key="1">
    <source>
        <dbReference type="EMBL" id="ALC41961.1"/>
    </source>
</evidence>
<dbReference type="OrthoDB" id="7675944at2759"/>
<sequence>MSAYHASACAGRLWRRMTMEEKQPFVEAAYKIAYVYETKSKRVNWVLKQMGQLFCGEKVNLDVLCQLSAKLTNWNACVLEHRKDCDDMDIDEC</sequence>
<gene>
    <name evidence="1" type="ORF">Dbus_chr2Rg1540</name>
</gene>
<accession>A0A0M5J2W4</accession>
<evidence type="ECO:0000313" key="2">
    <source>
        <dbReference type="Proteomes" id="UP000494163"/>
    </source>
</evidence>
<keyword evidence="2" id="KW-1185">Reference proteome</keyword>
<dbReference type="AlphaFoldDB" id="A0A0M5J2W4"/>
<dbReference type="GO" id="GO:0005634">
    <property type="term" value="C:nucleus"/>
    <property type="evidence" value="ECO:0007669"/>
    <property type="project" value="UniProtKB-ARBA"/>
</dbReference>
<organism evidence="1 2">
    <name type="scientific">Drosophila busckii</name>
    <name type="common">Fruit fly</name>
    <dbReference type="NCBI Taxonomy" id="30019"/>
    <lineage>
        <taxon>Eukaryota</taxon>
        <taxon>Metazoa</taxon>
        <taxon>Ecdysozoa</taxon>
        <taxon>Arthropoda</taxon>
        <taxon>Hexapoda</taxon>
        <taxon>Insecta</taxon>
        <taxon>Pterygota</taxon>
        <taxon>Neoptera</taxon>
        <taxon>Endopterygota</taxon>
        <taxon>Diptera</taxon>
        <taxon>Brachycera</taxon>
        <taxon>Muscomorpha</taxon>
        <taxon>Ephydroidea</taxon>
        <taxon>Drosophilidae</taxon>
        <taxon>Drosophila</taxon>
    </lineage>
</organism>
<dbReference type="Proteomes" id="UP000494163">
    <property type="component" value="Chromosome 2R"/>
</dbReference>
<dbReference type="SUPFAM" id="SSF47095">
    <property type="entry name" value="HMG-box"/>
    <property type="match status" value="1"/>
</dbReference>
<proteinExistence type="predicted"/>
<dbReference type="EMBL" id="CP012524">
    <property type="protein sequence ID" value="ALC41961.1"/>
    <property type="molecule type" value="Genomic_DNA"/>
</dbReference>